<sequence length="45" mass="5024">MLLLLIIQKEVECKGTCFKIINTSFGLEEGTKCKYTRIGGFGVKI</sequence>
<dbReference type="HOGENOM" id="CLU_3200565_0_0_7"/>
<dbReference type="AlphaFoldDB" id="F8KRU7"/>
<accession>F8KRU7</accession>
<proteinExistence type="predicted"/>
<keyword evidence="2" id="KW-1185">Reference proteome</keyword>
<reference evidence="1 2" key="1">
    <citation type="journal article" date="2011" name="J. Bacteriol.">
        <title>Genome sequence of Helicobacter bizzozeronii strain CIII-1, an isolate from human gastric mucosa.</title>
        <authorList>
            <person name="Schott T."/>
            <person name="Rossi M."/>
            <person name="Hanninen M.L."/>
        </authorList>
    </citation>
    <scope>NUCLEOTIDE SEQUENCE [LARGE SCALE GENOMIC DNA]</scope>
    <source>
        <strain evidence="1 2">CIII-1</strain>
    </source>
</reference>
<protein>
    <submittedName>
        <fullName evidence="1">Uncharacterized protein</fullName>
    </submittedName>
</protein>
<organism evidence="1 2">
    <name type="scientific">Helicobacter bizzozeronii (strain CIII-1)</name>
    <dbReference type="NCBI Taxonomy" id="1002804"/>
    <lineage>
        <taxon>Bacteria</taxon>
        <taxon>Pseudomonadati</taxon>
        <taxon>Campylobacterota</taxon>
        <taxon>Epsilonproteobacteria</taxon>
        <taxon>Campylobacterales</taxon>
        <taxon>Helicobacteraceae</taxon>
        <taxon>Helicobacter</taxon>
    </lineage>
</organism>
<evidence type="ECO:0000313" key="2">
    <source>
        <dbReference type="Proteomes" id="UP000008387"/>
    </source>
</evidence>
<name>F8KRU7_HELBC</name>
<gene>
    <name evidence="1" type="ordered locus">HBZC1_05050</name>
</gene>
<dbReference type="KEGG" id="hbi:HBZC1_05050"/>
<evidence type="ECO:0000313" key="1">
    <source>
        <dbReference type="EMBL" id="CCB79491.1"/>
    </source>
</evidence>
<dbReference type="Proteomes" id="UP000008387">
    <property type="component" value="Chromosome"/>
</dbReference>
<dbReference type="EMBL" id="FR871757">
    <property type="protein sequence ID" value="CCB79491.1"/>
    <property type="molecule type" value="Genomic_DNA"/>
</dbReference>